<organism evidence="3 4">
    <name type="scientific">Pandoravirus japonicus</name>
    <dbReference type="NCBI Taxonomy" id="2823154"/>
    <lineage>
        <taxon>Viruses</taxon>
        <taxon>Pandoravirus</taxon>
    </lineage>
</organism>
<feature type="transmembrane region" description="Helical" evidence="2">
    <location>
        <begin position="49"/>
        <end position="72"/>
    </location>
</feature>
<sequence length="150" mass="16992">MAHTHPPLPLCLAFPLMETRCFAPAATASRPRRHRAWLASFVVPSDCRFFLFFFLACFALPAFSPSASRPWWMRAHKKTRDKGDAPAGTAASERNLFFLSTLFLIHKKLWRASLRCAWAQEKAGATPEKGERKKKEREDGHPGRQKGCHG</sequence>
<keyword evidence="2" id="KW-1133">Transmembrane helix</keyword>
<name>A0A811BN05_9VIRU</name>
<evidence type="ECO:0000313" key="3">
    <source>
        <dbReference type="EMBL" id="BCU03394.1"/>
    </source>
</evidence>
<evidence type="ECO:0008006" key="5">
    <source>
        <dbReference type="Google" id="ProtNLM"/>
    </source>
</evidence>
<dbReference type="EMBL" id="LC625835">
    <property type="protein sequence ID" value="BCU03394.1"/>
    <property type="molecule type" value="Genomic_DNA"/>
</dbReference>
<reference evidence="3" key="1">
    <citation type="submission" date="2021-04" db="EMBL/GenBank/DDBJ databases">
        <title>Draft Genome Sequence of Pandoravirus japonicus, Isolated from the Sabaishi River of Niigata, Japan.</title>
        <authorList>
            <person name="Hosokawa N."/>
            <person name="Takahashi H."/>
            <person name="Aoki K."/>
            <person name="Takemura M."/>
        </authorList>
    </citation>
    <scope>NUCLEOTIDE SEQUENCE</scope>
</reference>
<accession>A0A811BN05</accession>
<evidence type="ECO:0000313" key="4">
    <source>
        <dbReference type="Proteomes" id="UP001253637"/>
    </source>
</evidence>
<feature type="region of interest" description="Disordered" evidence="1">
    <location>
        <begin position="121"/>
        <end position="150"/>
    </location>
</feature>
<proteinExistence type="predicted"/>
<evidence type="ECO:0000256" key="1">
    <source>
        <dbReference type="SAM" id="MobiDB-lite"/>
    </source>
</evidence>
<feature type="compositionally biased region" description="Basic and acidic residues" evidence="1">
    <location>
        <begin position="128"/>
        <end position="142"/>
    </location>
</feature>
<keyword evidence="2" id="KW-0472">Membrane</keyword>
<dbReference type="Proteomes" id="UP001253637">
    <property type="component" value="Segment"/>
</dbReference>
<keyword evidence="2" id="KW-0812">Transmembrane</keyword>
<protein>
    <recommendedName>
        <fullName evidence="5">Transmembrane protein</fullName>
    </recommendedName>
</protein>
<evidence type="ECO:0000256" key="2">
    <source>
        <dbReference type="SAM" id="Phobius"/>
    </source>
</evidence>